<dbReference type="InterPro" id="IPR045865">
    <property type="entry name" value="ACT-like_dom_sf"/>
</dbReference>
<dbReference type="InterPro" id="IPR044074">
    <property type="entry name" value="PurU_ACT"/>
</dbReference>
<dbReference type="Gene3D" id="3.40.50.170">
    <property type="entry name" value="Formyl transferase, N-terminal domain"/>
    <property type="match status" value="1"/>
</dbReference>
<accession>A0A7R8WW42</accession>
<evidence type="ECO:0000313" key="1">
    <source>
        <dbReference type="EMBL" id="CAD7239148.1"/>
    </source>
</evidence>
<sequence length="173" mass="19638">MTSPAATPQQIILKATCPTGSGIIARVTSFLFECGCYVSELAQYDDGDSGRFFMRARFHVESGEMTLEQIQEQFPPVAAGFQMQWSMHLADAPMRSLIMVSKFDHCLADIMYRRQKGQLNMDISAIVSNHKDLRPMAEREGIRFVYLPVNKDNKLQQEQVLLDIIEETDTELV</sequence>
<dbReference type="PRINTS" id="PR01575">
    <property type="entry name" value="FFH4HYDRLASE"/>
</dbReference>
<name>A0A7R8WW42_9CRUS</name>
<reference evidence="1" key="1">
    <citation type="submission" date="2020-11" db="EMBL/GenBank/DDBJ databases">
        <authorList>
            <person name="Tran Van P."/>
        </authorList>
    </citation>
    <scope>NUCLEOTIDE SEQUENCE</scope>
</reference>
<dbReference type="OrthoDB" id="2018833at2759"/>
<dbReference type="GO" id="GO:0008864">
    <property type="term" value="F:formyltetrahydrofolate deformylase activity"/>
    <property type="evidence" value="ECO:0007669"/>
    <property type="project" value="InterPro"/>
</dbReference>
<dbReference type="PANTHER" id="PTHR42706:SF1">
    <property type="entry name" value="FORMYLTETRAHYDROFOLATE DEFORMYLASE 2, MITOCHONDRIAL"/>
    <property type="match status" value="1"/>
</dbReference>
<gene>
    <name evidence="1" type="ORF">CTOB1V02_LOCUS16963</name>
</gene>
<dbReference type="SUPFAM" id="SSF55021">
    <property type="entry name" value="ACT-like"/>
    <property type="match status" value="1"/>
</dbReference>
<organism evidence="1">
    <name type="scientific">Cyprideis torosa</name>
    <dbReference type="NCBI Taxonomy" id="163714"/>
    <lineage>
        <taxon>Eukaryota</taxon>
        <taxon>Metazoa</taxon>
        <taxon>Ecdysozoa</taxon>
        <taxon>Arthropoda</taxon>
        <taxon>Crustacea</taxon>
        <taxon>Oligostraca</taxon>
        <taxon>Ostracoda</taxon>
        <taxon>Podocopa</taxon>
        <taxon>Podocopida</taxon>
        <taxon>Cytherocopina</taxon>
        <taxon>Cytheroidea</taxon>
        <taxon>Cytherideidae</taxon>
        <taxon>Cyprideis</taxon>
    </lineage>
</organism>
<feature type="non-terminal residue" evidence="1">
    <location>
        <position position="173"/>
    </location>
</feature>
<proteinExistence type="predicted"/>
<dbReference type="Gene3D" id="3.30.70.260">
    <property type="match status" value="1"/>
</dbReference>
<dbReference type="InterPro" id="IPR036477">
    <property type="entry name" value="Formyl_transf_N_sf"/>
</dbReference>
<dbReference type="InterPro" id="IPR004810">
    <property type="entry name" value="PurU"/>
</dbReference>
<dbReference type="CDD" id="cd04875">
    <property type="entry name" value="ACT_F4HF-DF"/>
    <property type="match status" value="1"/>
</dbReference>
<dbReference type="PANTHER" id="PTHR42706">
    <property type="entry name" value="FORMYLTETRAHYDROFOLATE DEFORMYLASE"/>
    <property type="match status" value="1"/>
</dbReference>
<dbReference type="GO" id="GO:0006189">
    <property type="term" value="P:'de novo' IMP biosynthetic process"/>
    <property type="evidence" value="ECO:0007669"/>
    <property type="project" value="InterPro"/>
</dbReference>
<dbReference type="SUPFAM" id="SSF53328">
    <property type="entry name" value="Formyltransferase"/>
    <property type="match status" value="1"/>
</dbReference>
<dbReference type="EMBL" id="OB717029">
    <property type="protein sequence ID" value="CAD7239148.1"/>
    <property type="molecule type" value="Genomic_DNA"/>
</dbReference>
<protein>
    <submittedName>
        <fullName evidence="1">Uncharacterized protein</fullName>
    </submittedName>
</protein>
<dbReference type="AlphaFoldDB" id="A0A7R8WW42"/>